<dbReference type="RefSeq" id="WP_153184988.1">
    <property type="nucleotide sequence ID" value="NZ_PELR01000250.1"/>
</dbReference>
<reference evidence="1 2" key="1">
    <citation type="journal article" date="2019" name="Extremophiles">
        <title>Biogeography of thermophiles and predominance of Thermus scotoductus in domestic water heaters.</title>
        <authorList>
            <person name="Wilpiszeski R.L."/>
            <person name="Zhang Z."/>
            <person name="House C.H."/>
        </authorList>
    </citation>
    <scope>NUCLEOTIDE SEQUENCE [LARGE SCALE GENOMIC DNA]</scope>
    <source>
        <strain evidence="1 2">32_S32</strain>
    </source>
</reference>
<evidence type="ECO:0000313" key="1">
    <source>
        <dbReference type="EMBL" id="RTH02586.1"/>
    </source>
</evidence>
<name>A0A430R5B0_THESC</name>
<dbReference type="Proteomes" id="UP000286910">
    <property type="component" value="Unassembled WGS sequence"/>
</dbReference>
<dbReference type="EMBL" id="PELR01000250">
    <property type="protein sequence ID" value="RTH02586.1"/>
    <property type="molecule type" value="Genomic_DNA"/>
</dbReference>
<dbReference type="AlphaFoldDB" id="A0A430R5B0"/>
<accession>A0A430R5B0</accession>
<proteinExistence type="predicted"/>
<organism evidence="1 2">
    <name type="scientific">Thermus scotoductus</name>
    <dbReference type="NCBI Taxonomy" id="37636"/>
    <lineage>
        <taxon>Bacteria</taxon>
        <taxon>Thermotogati</taxon>
        <taxon>Deinococcota</taxon>
        <taxon>Deinococci</taxon>
        <taxon>Thermales</taxon>
        <taxon>Thermaceae</taxon>
        <taxon>Thermus</taxon>
    </lineage>
</organism>
<protein>
    <submittedName>
        <fullName evidence="1">Uncharacterized protein</fullName>
    </submittedName>
</protein>
<evidence type="ECO:0000313" key="2">
    <source>
        <dbReference type="Proteomes" id="UP000286910"/>
    </source>
</evidence>
<comment type="caution">
    <text evidence="1">The sequence shown here is derived from an EMBL/GenBank/DDBJ whole genome shotgun (WGS) entry which is preliminary data.</text>
</comment>
<feature type="non-terminal residue" evidence="1">
    <location>
        <position position="89"/>
    </location>
</feature>
<sequence>MEVQILAEAQVLHPPRWALVDYGPLPNGGSLLAVWRYDREGRPVSLHAPNRAWVERVLRELLPGERGVEWTHPRLLARSRRGMAWWRPA</sequence>
<gene>
    <name evidence="1" type="ORF">CSW45_07970</name>
</gene>